<protein>
    <recommendedName>
        <fullName evidence="3">PITH domain-containing protein</fullName>
    </recommendedName>
</protein>
<reference evidence="1" key="1">
    <citation type="submission" date="2022-10" db="EMBL/GenBank/DDBJ databases">
        <title>Puccinia triticina Genome sequencing and assembly.</title>
        <authorList>
            <person name="Li C."/>
        </authorList>
    </citation>
    <scope>NUCLEOTIDE SEQUENCE</scope>
    <source>
        <strain evidence="1">Pt15</strain>
    </source>
</reference>
<sequence>MRSTSVSLYFPRSSETLACQSPSLSQSHLDRVDYLSSVDRRKRMGLSLTSMESIVDEEEDVKDVIFINLPQAEFKGSTCIQDLTYIHLAQLRTIAEPQEKVCISRAAFT</sequence>
<keyword evidence="2" id="KW-1185">Reference proteome</keyword>
<dbReference type="RefSeq" id="XP_053022048.1">
    <property type="nucleotide sequence ID" value="XM_053170803.1"/>
</dbReference>
<dbReference type="GeneID" id="77811698"/>
<proteinExistence type="predicted"/>
<dbReference type="EMBL" id="CP110427">
    <property type="protein sequence ID" value="WAQ86493.1"/>
    <property type="molecule type" value="Genomic_DNA"/>
</dbReference>
<accession>A0ABY7CNH5</accession>
<evidence type="ECO:0000313" key="1">
    <source>
        <dbReference type="EMBL" id="WAQ86493.1"/>
    </source>
</evidence>
<gene>
    <name evidence="1" type="ORF">PtA15_7A219</name>
</gene>
<dbReference type="Proteomes" id="UP001164743">
    <property type="component" value="Chromosome 7A"/>
</dbReference>
<name>A0ABY7CNH5_9BASI</name>
<evidence type="ECO:0000313" key="2">
    <source>
        <dbReference type="Proteomes" id="UP001164743"/>
    </source>
</evidence>
<organism evidence="1 2">
    <name type="scientific">Puccinia triticina</name>
    <dbReference type="NCBI Taxonomy" id="208348"/>
    <lineage>
        <taxon>Eukaryota</taxon>
        <taxon>Fungi</taxon>
        <taxon>Dikarya</taxon>
        <taxon>Basidiomycota</taxon>
        <taxon>Pucciniomycotina</taxon>
        <taxon>Pucciniomycetes</taxon>
        <taxon>Pucciniales</taxon>
        <taxon>Pucciniaceae</taxon>
        <taxon>Puccinia</taxon>
    </lineage>
</organism>
<evidence type="ECO:0008006" key="3">
    <source>
        <dbReference type="Google" id="ProtNLM"/>
    </source>
</evidence>